<dbReference type="EMBL" id="VIWP01000002">
    <property type="protein sequence ID" value="TWF56778.1"/>
    <property type="molecule type" value="Genomic_DNA"/>
</dbReference>
<comment type="similarity">
    <text evidence="1 2">Belongs to the RNase T2 family.</text>
</comment>
<protein>
    <submittedName>
        <fullName evidence="4">Ribonuclease T2</fullName>
    </submittedName>
</protein>
<dbReference type="InterPro" id="IPR018188">
    <property type="entry name" value="RNase_T2_His_AS_1"/>
</dbReference>
<keyword evidence="3" id="KW-0732">Signal</keyword>
<dbReference type="GO" id="GO:0033897">
    <property type="term" value="F:ribonuclease T2 activity"/>
    <property type="evidence" value="ECO:0007669"/>
    <property type="project" value="InterPro"/>
</dbReference>
<comment type="caution">
    <text evidence="4">The sequence shown here is derived from an EMBL/GenBank/DDBJ whole genome shotgun (WGS) entry which is preliminary data.</text>
</comment>
<sequence length="225" mass="25023">MKRQILSLLMLLVMAGGAAAQERRWDNQSGGRQDRAGVFDFYVLSLSWSPSFCASNKGGSNDDQCGIDKHYRFIVHGLWPQYEKGYPDFCRSSEPDRVAYSLGRSLFDIMPSMGLIGHEWRKHGVCSGLSQRDYFGQIRQAFSNVKIPADLSQGSATATLSPADIETKFVAANPGMSTKGISTSCQNRQLTEVRICLTKDLQFRDCQEVDRDSCRAGQLSVPPPR</sequence>
<dbReference type="SUPFAM" id="SSF55895">
    <property type="entry name" value="Ribonuclease Rh-like"/>
    <property type="match status" value="1"/>
</dbReference>
<dbReference type="OrthoDB" id="4720638at2"/>
<dbReference type="GO" id="GO:0006401">
    <property type="term" value="P:RNA catabolic process"/>
    <property type="evidence" value="ECO:0007669"/>
    <property type="project" value="TreeGrafter"/>
</dbReference>
<dbReference type="GO" id="GO:0003723">
    <property type="term" value="F:RNA binding"/>
    <property type="evidence" value="ECO:0007669"/>
    <property type="project" value="InterPro"/>
</dbReference>
<keyword evidence="5" id="KW-1185">Reference proteome</keyword>
<dbReference type="InterPro" id="IPR036430">
    <property type="entry name" value="RNase_T2-like_sf"/>
</dbReference>
<reference evidence="4 5" key="1">
    <citation type="submission" date="2019-06" db="EMBL/GenBank/DDBJ databases">
        <title>Sorghum-associated microbial communities from plants grown in Nebraska, USA.</title>
        <authorList>
            <person name="Schachtman D."/>
        </authorList>
    </citation>
    <scope>NUCLEOTIDE SEQUENCE [LARGE SCALE GENOMIC DNA]</scope>
    <source>
        <strain evidence="4 5">1225</strain>
    </source>
</reference>
<dbReference type="InterPro" id="IPR001568">
    <property type="entry name" value="RNase_T2-like"/>
</dbReference>
<feature type="signal peptide" evidence="3">
    <location>
        <begin position="1"/>
        <end position="20"/>
    </location>
</feature>
<evidence type="ECO:0000256" key="1">
    <source>
        <dbReference type="ARBA" id="ARBA00007469"/>
    </source>
</evidence>
<dbReference type="Proteomes" id="UP000320653">
    <property type="component" value="Unassembled WGS sequence"/>
</dbReference>
<dbReference type="Pfam" id="PF00445">
    <property type="entry name" value="Ribonuclease_T2"/>
    <property type="match status" value="1"/>
</dbReference>
<dbReference type="PANTHER" id="PTHR11240:SF22">
    <property type="entry name" value="RIBONUCLEASE T2"/>
    <property type="match status" value="1"/>
</dbReference>
<feature type="chain" id="PRO_5022132551" evidence="3">
    <location>
        <begin position="21"/>
        <end position="225"/>
    </location>
</feature>
<evidence type="ECO:0000313" key="5">
    <source>
        <dbReference type="Proteomes" id="UP000320653"/>
    </source>
</evidence>
<evidence type="ECO:0000256" key="3">
    <source>
        <dbReference type="SAM" id="SignalP"/>
    </source>
</evidence>
<dbReference type="Gene3D" id="3.90.730.10">
    <property type="entry name" value="Ribonuclease T2-like"/>
    <property type="match status" value="1"/>
</dbReference>
<dbReference type="PROSITE" id="PS00530">
    <property type="entry name" value="RNASE_T2_1"/>
    <property type="match status" value="1"/>
</dbReference>
<name>A0A561R2C8_9HYPH</name>
<dbReference type="AlphaFoldDB" id="A0A561R2C8"/>
<evidence type="ECO:0000313" key="4">
    <source>
        <dbReference type="EMBL" id="TWF56778.1"/>
    </source>
</evidence>
<dbReference type="CDD" id="cd01062">
    <property type="entry name" value="RNase_T2_prok"/>
    <property type="match status" value="1"/>
</dbReference>
<dbReference type="RefSeq" id="WP_145634654.1">
    <property type="nucleotide sequence ID" value="NZ_VIWP01000002.1"/>
</dbReference>
<accession>A0A561R2C8</accession>
<evidence type="ECO:0000256" key="2">
    <source>
        <dbReference type="RuleBase" id="RU004328"/>
    </source>
</evidence>
<gene>
    <name evidence="4" type="ORF">FHW37_102417</name>
</gene>
<dbReference type="InterPro" id="IPR039378">
    <property type="entry name" value="RNase_T2_prok"/>
</dbReference>
<proteinExistence type="inferred from homology"/>
<organism evidence="4 5">
    <name type="scientific">Neorhizobium alkalisoli</name>
    <dbReference type="NCBI Taxonomy" id="528178"/>
    <lineage>
        <taxon>Bacteria</taxon>
        <taxon>Pseudomonadati</taxon>
        <taxon>Pseudomonadota</taxon>
        <taxon>Alphaproteobacteria</taxon>
        <taxon>Hyphomicrobiales</taxon>
        <taxon>Rhizobiaceae</taxon>
        <taxon>Rhizobium/Agrobacterium group</taxon>
        <taxon>Neorhizobium</taxon>
    </lineage>
</organism>
<dbReference type="PANTHER" id="PTHR11240">
    <property type="entry name" value="RIBONUCLEASE T2"/>
    <property type="match status" value="1"/>
</dbReference>